<dbReference type="Proteomes" id="UP000602284">
    <property type="component" value="Unassembled WGS sequence"/>
</dbReference>
<dbReference type="RefSeq" id="WP_201633519.1">
    <property type="nucleotide sequence ID" value="NZ_JAEQNB010000002.1"/>
</dbReference>
<reference evidence="1 2" key="1">
    <citation type="submission" date="2021-01" db="EMBL/GenBank/DDBJ databases">
        <title>Tumebacillus sp. strain ITR2 16S ribosomal RNA gene Genome sequencing and assembly.</title>
        <authorList>
            <person name="Kang M."/>
        </authorList>
    </citation>
    <scope>NUCLEOTIDE SEQUENCE [LARGE SCALE GENOMIC DNA]</scope>
    <source>
        <strain evidence="1 2">ITR2</strain>
    </source>
</reference>
<accession>A0ABS1JAM1</accession>
<sequence>MTQLSSAFLRKRDLDQLKDEELEDLDYHLQNRRKGLLQKLDQINRDLLDIEADQQKVNDTMSKRQHLA</sequence>
<comment type="caution">
    <text evidence="1">The sequence shown here is derived from an EMBL/GenBank/DDBJ whole genome shotgun (WGS) entry which is preliminary data.</text>
</comment>
<evidence type="ECO:0000313" key="1">
    <source>
        <dbReference type="EMBL" id="MBL0386653.1"/>
    </source>
</evidence>
<proteinExistence type="predicted"/>
<evidence type="ECO:0000313" key="2">
    <source>
        <dbReference type="Proteomes" id="UP000602284"/>
    </source>
</evidence>
<name>A0ABS1JAM1_9BACL</name>
<keyword evidence="2" id="KW-1185">Reference proteome</keyword>
<protein>
    <submittedName>
        <fullName evidence="1">Uncharacterized protein</fullName>
    </submittedName>
</protein>
<gene>
    <name evidence="1" type="ORF">JJB07_08315</name>
</gene>
<organism evidence="1 2">
    <name type="scientific">Tumebacillus amylolyticus</name>
    <dbReference type="NCBI Taxonomy" id="2801339"/>
    <lineage>
        <taxon>Bacteria</taxon>
        <taxon>Bacillati</taxon>
        <taxon>Bacillota</taxon>
        <taxon>Bacilli</taxon>
        <taxon>Bacillales</taxon>
        <taxon>Alicyclobacillaceae</taxon>
        <taxon>Tumebacillus</taxon>
    </lineage>
</organism>
<dbReference type="EMBL" id="JAEQNB010000002">
    <property type="protein sequence ID" value="MBL0386653.1"/>
    <property type="molecule type" value="Genomic_DNA"/>
</dbReference>